<dbReference type="Pfam" id="PF00126">
    <property type="entry name" value="HTH_1"/>
    <property type="match status" value="1"/>
</dbReference>
<keyword evidence="3 7" id="KW-0238">DNA-binding</keyword>
<name>A0A7W7ZH49_9BACT</name>
<evidence type="ECO:0000256" key="3">
    <source>
        <dbReference type="ARBA" id="ARBA00023125"/>
    </source>
</evidence>
<comment type="caution">
    <text evidence="7">The sequence shown here is derived from an EMBL/GenBank/DDBJ whole genome shotgun (WGS) entry which is preliminary data.</text>
</comment>
<evidence type="ECO:0000313" key="8">
    <source>
        <dbReference type="Proteomes" id="UP000540989"/>
    </source>
</evidence>
<dbReference type="EMBL" id="JACHIP010000007">
    <property type="protein sequence ID" value="MBB5059706.1"/>
    <property type="molecule type" value="Genomic_DNA"/>
</dbReference>
<dbReference type="PROSITE" id="PS50931">
    <property type="entry name" value="HTH_LYSR"/>
    <property type="match status" value="1"/>
</dbReference>
<dbReference type="AlphaFoldDB" id="A0A7W7ZH49"/>
<dbReference type="Gene3D" id="1.10.10.10">
    <property type="entry name" value="Winged helix-like DNA-binding domain superfamily/Winged helix DNA-binding domain"/>
    <property type="match status" value="1"/>
</dbReference>
<feature type="domain" description="HTH lysR-type" evidence="6">
    <location>
        <begin position="1"/>
        <end position="63"/>
    </location>
</feature>
<dbReference type="Pfam" id="PF03466">
    <property type="entry name" value="LysR_substrate"/>
    <property type="match status" value="1"/>
</dbReference>
<gene>
    <name evidence="7" type="ORF">HDF16_004435</name>
</gene>
<protein>
    <submittedName>
        <fullName evidence="7">DNA-binding transcriptional LysR family regulator</fullName>
    </submittedName>
</protein>
<comment type="similarity">
    <text evidence="1">Belongs to the LysR transcriptional regulatory family.</text>
</comment>
<dbReference type="PANTHER" id="PTHR30346:SF0">
    <property type="entry name" value="HCA OPERON TRANSCRIPTIONAL ACTIVATOR HCAR"/>
    <property type="match status" value="1"/>
</dbReference>
<sequence length="325" mass="36743">MYDWAEFRHFRYLLTILELRGFRAAAEQLNTGQPNLSIQAKQFQENASVRLYEKAKDGRIKPTDTGVAFQFIAKSVLEAREEAFEALAAIERRAITSVRFGCSPLADQTLFQSFCKMHRELLPSCAVRPERDDTMPLVEDVLAGVLDAAIVTRPIEHAALRVEDIQCDRLVVCLRKDDPLASKNALTTLDLQKHLTILYHPQRHPMAHARLLELLRNAGVELEEHSRASHPNEMQTLVKEGYGLALIRQGSTLESELTTRPIAGVNWTVDTVLIYHQERHPKTLPVLVRRFKRQLRKNGKQAASTSLGRASEAPQDKPTQLTLLS</sequence>
<organism evidence="7 8">
    <name type="scientific">Granulicella aggregans</name>
    <dbReference type="NCBI Taxonomy" id="474949"/>
    <lineage>
        <taxon>Bacteria</taxon>
        <taxon>Pseudomonadati</taxon>
        <taxon>Acidobacteriota</taxon>
        <taxon>Terriglobia</taxon>
        <taxon>Terriglobales</taxon>
        <taxon>Acidobacteriaceae</taxon>
        <taxon>Granulicella</taxon>
    </lineage>
</organism>
<keyword evidence="8" id="KW-1185">Reference proteome</keyword>
<evidence type="ECO:0000256" key="1">
    <source>
        <dbReference type="ARBA" id="ARBA00009437"/>
    </source>
</evidence>
<dbReference type="InterPro" id="IPR000847">
    <property type="entry name" value="LysR_HTH_N"/>
</dbReference>
<evidence type="ECO:0000256" key="5">
    <source>
        <dbReference type="SAM" id="MobiDB-lite"/>
    </source>
</evidence>
<dbReference type="GO" id="GO:0003700">
    <property type="term" value="F:DNA-binding transcription factor activity"/>
    <property type="evidence" value="ECO:0007669"/>
    <property type="project" value="InterPro"/>
</dbReference>
<proteinExistence type="inferred from homology"/>
<accession>A0A7W7ZH49</accession>
<dbReference type="SUPFAM" id="SSF53850">
    <property type="entry name" value="Periplasmic binding protein-like II"/>
    <property type="match status" value="1"/>
</dbReference>
<dbReference type="Proteomes" id="UP000540989">
    <property type="component" value="Unassembled WGS sequence"/>
</dbReference>
<keyword evidence="2" id="KW-0805">Transcription regulation</keyword>
<dbReference type="PANTHER" id="PTHR30346">
    <property type="entry name" value="TRANSCRIPTIONAL DUAL REGULATOR HCAR-RELATED"/>
    <property type="match status" value="1"/>
</dbReference>
<dbReference type="Gene3D" id="3.40.190.10">
    <property type="entry name" value="Periplasmic binding protein-like II"/>
    <property type="match status" value="2"/>
</dbReference>
<reference evidence="7 8" key="1">
    <citation type="submission" date="2020-08" db="EMBL/GenBank/DDBJ databases">
        <title>Genomic Encyclopedia of Type Strains, Phase IV (KMG-V): Genome sequencing to study the core and pangenomes of soil and plant-associated prokaryotes.</title>
        <authorList>
            <person name="Whitman W."/>
        </authorList>
    </citation>
    <scope>NUCLEOTIDE SEQUENCE [LARGE SCALE GENOMIC DNA]</scope>
    <source>
        <strain evidence="7 8">M8UP14</strain>
    </source>
</reference>
<evidence type="ECO:0000256" key="2">
    <source>
        <dbReference type="ARBA" id="ARBA00023015"/>
    </source>
</evidence>
<evidence type="ECO:0000259" key="6">
    <source>
        <dbReference type="PROSITE" id="PS50931"/>
    </source>
</evidence>
<dbReference type="InterPro" id="IPR036388">
    <property type="entry name" value="WH-like_DNA-bd_sf"/>
</dbReference>
<dbReference type="InterPro" id="IPR036390">
    <property type="entry name" value="WH_DNA-bd_sf"/>
</dbReference>
<evidence type="ECO:0000256" key="4">
    <source>
        <dbReference type="ARBA" id="ARBA00023163"/>
    </source>
</evidence>
<feature type="region of interest" description="Disordered" evidence="5">
    <location>
        <begin position="298"/>
        <end position="325"/>
    </location>
</feature>
<dbReference type="InterPro" id="IPR005119">
    <property type="entry name" value="LysR_subst-bd"/>
</dbReference>
<keyword evidence="4" id="KW-0804">Transcription</keyword>
<dbReference type="GO" id="GO:0003677">
    <property type="term" value="F:DNA binding"/>
    <property type="evidence" value="ECO:0007669"/>
    <property type="project" value="UniProtKB-KW"/>
</dbReference>
<dbReference type="SUPFAM" id="SSF46785">
    <property type="entry name" value="Winged helix' DNA-binding domain"/>
    <property type="match status" value="1"/>
</dbReference>
<dbReference type="RefSeq" id="WP_184221489.1">
    <property type="nucleotide sequence ID" value="NZ_JACHIP010000007.1"/>
</dbReference>
<dbReference type="GO" id="GO:0032993">
    <property type="term" value="C:protein-DNA complex"/>
    <property type="evidence" value="ECO:0007669"/>
    <property type="project" value="TreeGrafter"/>
</dbReference>
<evidence type="ECO:0000313" key="7">
    <source>
        <dbReference type="EMBL" id="MBB5059706.1"/>
    </source>
</evidence>